<gene>
    <name evidence="1" type="ORF">QFC22_005621</name>
</gene>
<dbReference type="EMBL" id="JASBWU010000018">
    <property type="protein sequence ID" value="KAJ9114745.1"/>
    <property type="molecule type" value="Genomic_DNA"/>
</dbReference>
<protein>
    <submittedName>
        <fullName evidence="1">Uncharacterized protein</fullName>
    </submittedName>
</protein>
<comment type="caution">
    <text evidence="1">The sequence shown here is derived from an EMBL/GenBank/DDBJ whole genome shotgun (WGS) entry which is preliminary data.</text>
</comment>
<evidence type="ECO:0000313" key="2">
    <source>
        <dbReference type="Proteomes" id="UP001243375"/>
    </source>
</evidence>
<dbReference type="Proteomes" id="UP001243375">
    <property type="component" value="Unassembled WGS sequence"/>
</dbReference>
<name>A0ACC2WSL9_9TREE</name>
<accession>A0ACC2WSL9</accession>
<reference evidence="1" key="1">
    <citation type="submission" date="2023-04" db="EMBL/GenBank/DDBJ databases">
        <title>Draft Genome sequencing of Naganishia species isolated from polar environments using Oxford Nanopore Technology.</title>
        <authorList>
            <person name="Leo P."/>
            <person name="Venkateswaran K."/>
        </authorList>
    </citation>
    <scope>NUCLEOTIDE SEQUENCE</scope>
    <source>
        <strain evidence="1">MNA-CCFEE 5425</strain>
    </source>
</reference>
<sequence>MVLSDFLADSATGNWADEMDDIPVAPIAKDPDALRRGDPGYFESLPGRGESRYPSREEIPMPTRPPYTAYVGNLAFDAVEEDMEMFFSGVETTSIKVIRDHEGKPKGFGYVQFGTLDGLKEALGRSGESFQGRPVRISVAEPRKPSPPLYKSYQADPFSHATAKQSGTGGGFSDEPSAADTATQWRRAGPLPTRGGGQQQSSNRYESSASGGGFGSSAAAPGADVDWGAARGTRFVARPDNGPSGQFGGGAGGFNRGPPREFGSGREPREGQSMGLNSLDDVPADWRSSRPARAQAPPMAEGRDSFRGAAGAPMRGGFAEREVGLSGEAATEESWSRGSKFKASEAPFQRPGAGSRRESAGRPEVEEKADWRSGKKSTEGTPSASAEPSPKPARKQLSLLPRTNPTSPATEEHPTSAKSSPFGAARAVDTAAREQEAMERAQKREEERKAQIEAAKQARIAAAKEREAQKEAAGEGENKMAINTESKRVHPSRQQSNGANVSAPANDRPTNNNNQKRDSFKRDAPQAPGGGAWRRGSSHEQQQQQQQPSKSANSRQQAAQPEVDEDGFVVATGSAGRKAAAREQKAAQDQKEAASASKPKFSFAAAAGMDDFVEGDAQDEDATAGQMGDAQVDSATQEDAGVEQATAGVKAVQI</sequence>
<proteinExistence type="predicted"/>
<keyword evidence="2" id="KW-1185">Reference proteome</keyword>
<organism evidence="1 2">
    <name type="scientific">Naganishia vaughanmartiniae</name>
    <dbReference type="NCBI Taxonomy" id="1424756"/>
    <lineage>
        <taxon>Eukaryota</taxon>
        <taxon>Fungi</taxon>
        <taxon>Dikarya</taxon>
        <taxon>Basidiomycota</taxon>
        <taxon>Agaricomycotina</taxon>
        <taxon>Tremellomycetes</taxon>
        <taxon>Filobasidiales</taxon>
        <taxon>Filobasidiaceae</taxon>
        <taxon>Naganishia</taxon>
    </lineage>
</organism>
<evidence type="ECO:0000313" key="1">
    <source>
        <dbReference type="EMBL" id="KAJ9114745.1"/>
    </source>
</evidence>